<gene>
    <name evidence="8" type="primary">dnaA</name>
    <name evidence="15" type="ORF">J2S37_000826</name>
</gene>
<proteinExistence type="inferred from homology"/>
<evidence type="ECO:0000259" key="14">
    <source>
        <dbReference type="SMART" id="SM00760"/>
    </source>
</evidence>
<keyword evidence="2 8" id="KW-0963">Cytoplasm</keyword>
<feature type="region of interest" description="Disordered" evidence="12">
    <location>
        <begin position="208"/>
        <end position="239"/>
    </location>
</feature>
<accession>A0ABU2B6Q6</accession>
<dbReference type="InterPro" id="IPR013159">
    <property type="entry name" value="DnaA_C"/>
</dbReference>
<evidence type="ECO:0000259" key="13">
    <source>
        <dbReference type="SMART" id="SM00382"/>
    </source>
</evidence>
<dbReference type="HAMAP" id="MF_00377">
    <property type="entry name" value="DnaA_bact"/>
    <property type="match status" value="1"/>
</dbReference>
<name>A0ABU2B6Q6_9CORY</name>
<dbReference type="SUPFAM" id="SSF52540">
    <property type="entry name" value="P-loop containing nucleoside triphosphate hydrolases"/>
    <property type="match status" value="1"/>
</dbReference>
<dbReference type="RefSeq" id="WP_277103268.1">
    <property type="nucleotide sequence ID" value="NZ_BAAAJS010000028.1"/>
</dbReference>
<comment type="domain">
    <text evidence="8">Domain I is involved in oligomerization and binding regulators, domain II is flexibile and of varying length in different bacteria, domain III forms the AAA+ region, while domain IV binds dsDNA.</text>
</comment>
<evidence type="ECO:0000256" key="12">
    <source>
        <dbReference type="SAM" id="MobiDB-lite"/>
    </source>
</evidence>
<dbReference type="Gene3D" id="1.10.8.60">
    <property type="match status" value="1"/>
</dbReference>
<evidence type="ECO:0000256" key="11">
    <source>
        <dbReference type="RuleBase" id="RU004227"/>
    </source>
</evidence>
<dbReference type="Gene3D" id="1.10.1750.10">
    <property type="match status" value="1"/>
</dbReference>
<evidence type="ECO:0000313" key="15">
    <source>
        <dbReference type="EMBL" id="MDR7354288.1"/>
    </source>
</evidence>
<dbReference type="SUPFAM" id="SSF48295">
    <property type="entry name" value="TrpR-like"/>
    <property type="match status" value="1"/>
</dbReference>
<dbReference type="PANTHER" id="PTHR30050:SF2">
    <property type="entry name" value="CHROMOSOMAL REPLICATION INITIATOR PROTEIN DNAA"/>
    <property type="match status" value="1"/>
</dbReference>
<feature type="domain" description="AAA+ ATPase" evidence="13">
    <location>
        <begin position="287"/>
        <end position="415"/>
    </location>
</feature>
<dbReference type="InterPro" id="IPR010921">
    <property type="entry name" value="Trp_repressor/repl_initiator"/>
</dbReference>
<evidence type="ECO:0000256" key="8">
    <source>
        <dbReference type="HAMAP-Rule" id="MF_00377"/>
    </source>
</evidence>
<comment type="subcellular location">
    <subcellularLocation>
        <location evidence="8">Cytoplasm</location>
    </subcellularLocation>
</comment>
<evidence type="ECO:0000256" key="2">
    <source>
        <dbReference type="ARBA" id="ARBA00022490"/>
    </source>
</evidence>
<dbReference type="Pfam" id="PF00308">
    <property type="entry name" value="Bac_DnaA"/>
    <property type="match status" value="1"/>
</dbReference>
<evidence type="ECO:0000256" key="5">
    <source>
        <dbReference type="ARBA" id="ARBA00022840"/>
    </source>
</evidence>
<dbReference type="Proteomes" id="UP001183619">
    <property type="component" value="Unassembled WGS sequence"/>
</dbReference>
<feature type="region of interest" description="Domain IV, binds dsDNA" evidence="8">
    <location>
        <begin position="471"/>
        <end position="595"/>
    </location>
</feature>
<comment type="function">
    <text evidence="8 10">Plays an essential role in the initiation and regulation of chromosomal replication. ATP-DnaA binds to the origin of replication (oriC) to initiate formation of the DNA replication initiation complex once per cell cycle. Binds the DnaA box (a 9 base pair repeat at the origin) and separates the double-stranded (ds)DNA. Forms a right-handed helical filament on oriC DNA; dsDNA binds to the exterior of the filament while single-stranded (ss)DNA is stabiized in the filament's interior. The ATP-DnaA-oriC complex binds and stabilizes one strand of the AT-rich DNA unwinding element (DUE), permitting loading of DNA polymerase. After initiation quickly degrades to an ADP-DnaA complex that is not apt for DNA replication. Binds acidic phospholipids.</text>
</comment>
<feature type="binding site" evidence="8">
    <location>
        <position position="300"/>
    </location>
    <ligand>
        <name>ATP</name>
        <dbReference type="ChEBI" id="CHEBI:30616"/>
    </ligand>
</feature>
<evidence type="ECO:0000256" key="4">
    <source>
        <dbReference type="ARBA" id="ARBA00022741"/>
    </source>
</evidence>
<keyword evidence="7 8" id="KW-0238">DNA-binding</keyword>
<dbReference type="InterPro" id="IPR018312">
    <property type="entry name" value="Chromosome_initiator_DnaA_CS"/>
</dbReference>
<dbReference type="SMART" id="SM00760">
    <property type="entry name" value="Bac_DnaA_C"/>
    <property type="match status" value="1"/>
</dbReference>
<evidence type="ECO:0000256" key="3">
    <source>
        <dbReference type="ARBA" id="ARBA00022705"/>
    </source>
</evidence>
<dbReference type="PANTHER" id="PTHR30050">
    <property type="entry name" value="CHROMOSOMAL REPLICATION INITIATOR PROTEIN DNAA"/>
    <property type="match status" value="1"/>
</dbReference>
<evidence type="ECO:0000256" key="7">
    <source>
        <dbReference type="ARBA" id="ARBA00023125"/>
    </source>
</evidence>
<evidence type="ECO:0000256" key="1">
    <source>
        <dbReference type="ARBA" id="ARBA00006583"/>
    </source>
</evidence>
<keyword evidence="4 8" id="KW-0547">Nucleotide-binding</keyword>
<feature type="binding site" evidence="8">
    <location>
        <position position="298"/>
    </location>
    <ligand>
        <name>ATP</name>
        <dbReference type="ChEBI" id="CHEBI:30616"/>
    </ligand>
</feature>
<sequence length="595" mass="65693">MAASNSTHTSLVGTWSAVVDEISQIRAESHNGAPPFTSQQRAYLKVVRPIALVEGVAVLAVPHQRAKDFIESELSTAICQALGARMGRAFSLAVTVDPEGSLQPAEQPAPPAQQPVPVARVTEHVSEPSPPVKPVIPAPEPVQTVLEPVPATPAPASASEYFTHQHTAEYQPQPAASSHPGFAAQQNTPTPPETAASLHHLAQSPAFTTPRVEPTGWETSHADQHPPAVVTPKEQSPALRAREVPAHNPNRETSLNKRYTFDTYVVSDSNKLPASAAIAVAEKPARAYNPLFVWGDSGLGKTHLMHAIGNYAQQLHPSLRIKYVSSEEFTNDYINSVRDDRQESFKRRYRNLDILMVDDIQFLQGKEGTQEEFFHTFNALQQNGKQVVLSSDRPPNQLTTLENRLRTRFQAGLIADIYPPDLETRIAILSKKSQADNIVVSRDVLELIASQFNSSIRELEGAFIRVSAFASLNHKPIDLATAEEALRDIAPDQQSVEITAPTIQAVTAEFFNISVEQLISTTKSRPIAHARQLAMYLCRELTELSLPKIGEYFGGKDHTTVMYAERKIRKEITEKRVTYDEIQKLTTMIKNYGRN</sequence>
<comment type="caution">
    <text evidence="8">Lacks conserved residue(s) required for the propagation of feature annotation.</text>
</comment>
<dbReference type="EMBL" id="JAVDYF010000001">
    <property type="protein sequence ID" value="MDR7354288.1"/>
    <property type="molecule type" value="Genomic_DNA"/>
</dbReference>
<dbReference type="NCBIfam" id="TIGR00362">
    <property type="entry name" value="DnaA"/>
    <property type="match status" value="1"/>
</dbReference>
<reference evidence="15 16" key="1">
    <citation type="submission" date="2023-07" db="EMBL/GenBank/DDBJ databases">
        <title>Sequencing the genomes of 1000 actinobacteria strains.</title>
        <authorList>
            <person name="Klenk H.-P."/>
        </authorList>
    </citation>
    <scope>NUCLEOTIDE SEQUENCE [LARGE SCALE GENOMIC DNA]</scope>
    <source>
        <strain evidence="15 16">DSM 44508</strain>
    </source>
</reference>
<organism evidence="15 16">
    <name type="scientific">Corynebacterium felinum</name>
    <dbReference type="NCBI Taxonomy" id="131318"/>
    <lineage>
        <taxon>Bacteria</taxon>
        <taxon>Bacillati</taxon>
        <taxon>Actinomycetota</taxon>
        <taxon>Actinomycetes</taxon>
        <taxon>Mycobacteriales</taxon>
        <taxon>Corynebacteriaceae</taxon>
        <taxon>Corynebacterium</taxon>
    </lineage>
</organism>
<dbReference type="InterPro" id="IPR001957">
    <property type="entry name" value="Chromosome_initiator_DnaA"/>
</dbReference>
<keyword evidence="6 8" id="KW-0446">Lipid-binding</keyword>
<dbReference type="NCBIfam" id="NF010686">
    <property type="entry name" value="PRK14086.1"/>
    <property type="match status" value="1"/>
</dbReference>
<dbReference type="InterPro" id="IPR013317">
    <property type="entry name" value="DnaA_dom"/>
</dbReference>
<keyword evidence="16" id="KW-1185">Reference proteome</keyword>
<dbReference type="PRINTS" id="PR00051">
    <property type="entry name" value="DNAA"/>
</dbReference>
<dbReference type="InterPro" id="IPR003593">
    <property type="entry name" value="AAA+_ATPase"/>
</dbReference>
<dbReference type="Gene3D" id="3.40.50.300">
    <property type="entry name" value="P-loop containing nucleotide triphosphate hydrolases"/>
    <property type="match status" value="1"/>
</dbReference>
<feature type="binding site" evidence="8">
    <location>
        <position position="302"/>
    </location>
    <ligand>
        <name>ATP</name>
        <dbReference type="ChEBI" id="CHEBI:30616"/>
    </ligand>
</feature>
<evidence type="ECO:0000256" key="9">
    <source>
        <dbReference type="NCBIfam" id="TIGR00362"/>
    </source>
</evidence>
<keyword evidence="3 8" id="KW-0235">DNA replication</keyword>
<dbReference type="Pfam" id="PF08299">
    <property type="entry name" value="Bac_DnaA_C"/>
    <property type="match status" value="1"/>
</dbReference>
<comment type="subunit">
    <text evidence="8">Oligomerizes as a right-handed, spiral filament on DNA at oriC.</text>
</comment>
<keyword evidence="5 8" id="KW-0067">ATP-binding</keyword>
<feature type="region of interest" description="Domain III, AAA+ region" evidence="8">
    <location>
        <begin position="254"/>
        <end position="470"/>
    </location>
</feature>
<feature type="binding site" evidence="8">
    <location>
        <position position="301"/>
    </location>
    <ligand>
        <name>ATP</name>
        <dbReference type="ChEBI" id="CHEBI:30616"/>
    </ligand>
</feature>
<evidence type="ECO:0000256" key="6">
    <source>
        <dbReference type="ARBA" id="ARBA00023121"/>
    </source>
</evidence>
<feature type="region of interest" description="Disordered" evidence="12">
    <location>
        <begin position="168"/>
        <end position="195"/>
    </location>
</feature>
<dbReference type="CDD" id="cd00009">
    <property type="entry name" value="AAA"/>
    <property type="match status" value="1"/>
</dbReference>
<dbReference type="SMART" id="SM00382">
    <property type="entry name" value="AAA"/>
    <property type="match status" value="1"/>
</dbReference>
<comment type="caution">
    <text evidence="15">The sequence shown here is derived from an EMBL/GenBank/DDBJ whole genome shotgun (WGS) entry which is preliminary data.</text>
</comment>
<evidence type="ECO:0000256" key="10">
    <source>
        <dbReference type="RuleBase" id="RU000577"/>
    </source>
</evidence>
<dbReference type="CDD" id="cd06571">
    <property type="entry name" value="Bac_DnaA_C"/>
    <property type="match status" value="1"/>
</dbReference>
<protein>
    <recommendedName>
        <fullName evidence="8 9">Chromosomal replication initiator protein DnaA</fullName>
    </recommendedName>
</protein>
<evidence type="ECO:0000313" key="16">
    <source>
        <dbReference type="Proteomes" id="UP001183619"/>
    </source>
</evidence>
<dbReference type="InterPro" id="IPR027417">
    <property type="entry name" value="P-loop_NTPase"/>
</dbReference>
<feature type="region of interest" description="Domain I, interacts with DnaA modulators" evidence="8">
    <location>
        <begin position="1"/>
        <end position="176"/>
    </location>
</feature>
<dbReference type="PROSITE" id="PS01008">
    <property type="entry name" value="DNAA"/>
    <property type="match status" value="1"/>
</dbReference>
<dbReference type="InterPro" id="IPR020591">
    <property type="entry name" value="Chromosome_initiator_DnaA-like"/>
</dbReference>
<comment type="similarity">
    <text evidence="1 8 11">Belongs to the DnaA family.</text>
</comment>
<feature type="domain" description="Chromosomal replication initiator DnaA C-terminal" evidence="14">
    <location>
        <begin position="499"/>
        <end position="568"/>
    </location>
</feature>